<sequence>MKIGFIGVGVMGNGMVKNLLKHGFEVNAYTRTRAKALEALEAGAVWRDSVAECVRDADAVITIVGFPPDVEEVYFGAAGILENVRPGTPVIDMTTTSPRLAQRIYREAAARNLPALDAPVSGGDAGAREGTLTVMVGGDREVYQRCLPIFEAMGKSIRYMGEAGSGQHTKMANQIAIAGTLAGVCEAIAYARTVGLDVDEVISTLDGGAASSWQLRMNGPKSAHGDYAPGFFIKHFIKDMTLADGEARTRDLPMPVLEKVLAMFRALEAQGYGEEGTQALIRAY</sequence>
<dbReference type="InterPro" id="IPR015815">
    <property type="entry name" value="HIBADH-related"/>
</dbReference>
<dbReference type="PIRSF" id="PIRSF000103">
    <property type="entry name" value="HIBADH"/>
    <property type="match status" value="1"/>
</dbReference>
<dbReference type="InterPro" id="IPR006115">
    <property type="entry name" value="6PGDH_NADP-bd"/>
</dbReference>
<reference evidence="7" key="1">
    <citation type="submission" date="2020-10" db="EMBL/GenBank/DDBJ databases">
        <authorList>
            <person name="Gilroy R."/>
        </authorList>
    </citation>
    <scope>NUCLEOTIDE SEQUENCE</scope>
    <source>
        <strain evidence="7">ChiSjej6B24-2974</strain>
    </source>
</reference>
<dbReference type="GO" id="GO:0051287">
    <property type="term" value="F:NAD binding"/>
    <property type="evidence" value="ECO:0007669"/>
    <property type="project" value="InterPro"/>
</dbReference>
<dbReference type="Gene3D" id="3.40.50.720">
    <property type="entry name" value="NAD(P)-binding Rossmann-like Domain"/>
    <property type="match status" value="1"/>
</dbReference>
<dbReference type="Pfam" id="PF03446">
    <property type="entry name" value="NAD_binding_2"/>
    <property type="match status" value="1"/>
</dbReference>
<dbReference type="InterPro" id="IPR008927">
    <property type="entry name" value="6-PGluconate_DH-like_C_sf"/>
</dbReference>
<evidence type="ECO:0000313" key="7">
    <source>
        <dbReference type="EMBL" id="HIQ81780.1"/>
    </source>
</evidence>
<comment type="caution">
    <text evidence="7">The sequence shown here is derived from an EMBL/GenBank/DDBJ whole genome shotgun (WGS) entry which is preliminary data.</text>
</comment>
<dbReference type="GO" id="GO:0050661">
    <property type="term" value="F:NADP binding"/>
    <property type="evidence" value="ECO:0007669"/>
    <property type="project" value="InterPro"/>
</dbReference>
<evidence type="ECO:0000259" key="6">
    <source>
        <dbReference type="Pfam" id="PF14833"/>
    </source>
</evidence>
<feature type="domain" description="3-hydroxyisobutyrate dehydrogenase-like NAD-binding" evidence="6">
    <location>
        <begin position="164"/>
        <end position="284"/>
    </location>
</feature>
<feature type="domain" description="6-phosphogluconate dehydrogenase NADP-binding" evidence="5">
    <location>
        <begin position="2"/>
        <end position="161"/>
    </location>
</feature>
<proteinExistence type="inferred from homology"/>
<name>A0A9D0ZJN9_9FIRM</name>
<keyword evidence="2" id="KW-0560">Oxidoreductase</keyword>
<dbReference type="Pfam" id="PF14833">
    <property type="entry name" value="NAD_binding_11"/>
    <property type="match status" value="1"/>
</dbReference>
<keyword evidence="3" id="KW-0520">NAD</keyword>
<evidence type="ECO:0000259" key="5">
    <source>
        <dbReference type="Pfam" id="PF03446"/>
    </source>
</evidence>
<dbReference type="Proteomes" id="UP000824260">
    <property type="component" value="Unassembled WGS sequence"/>
</dbReference>
<dbReference type="InterPro" id="IPR036291">
    <property type="entry name" value="NAD(P)-bd_dom_sf"/>
</dbReference>
<evidence type="ECO:0000256" key="4">
    <source>
        <dbReference type="PIRSR" id="PIRSR000103-1"/>
    </source>
</evidence>
<evidence type="ECO:0000256" key="1">
    <source>
        <dbReference type="ARBA" id="ARBA00009080"/>
    </source>
</evidence>
<dbReference type="InterPro" id="IPR029154">
    <property type="entry name" value="HIBADH-like_NADP-bd"/>
</dbReference>
<dbReference type="Gene3D" id="1.10.1040.10">
    <property type="entry name" value="N-(1-d-carboxylethyl)-l-norvaline Dehydrogenase, domain 2"/>
    <property type="match status" value="1"/>
</dbReference>
<evidence type="ECO:0000256" key="2">
    <source>
        <dbReference type="ARBA" id="ARBA00023002"/>
    </source>
</evidence>
<dbReference type="PANTHER" id="PTHR43060:SF15">
    <property type="entry name" value="3-HYDROXYISOBUTYRATE DEHYDROGENASE-LIKE 1, MITOCHONDRIAL-RELATED"/>
    <property type="match status" value="1"/>
</dbReference>
<dbReference type="GO" id="GO:0016491">
    <property type="term" value="F:oxidoreductase activity"/>
    <property type="evidence" value="ECO:0007669"/>
    <property type="project" value="UniProtKB-KW"/>
</dbReference>
<dbReference type="AlphaFoldDB" id="A0A9D0ZJN9"/>
<gene>
    <name evidence="7" type="ORF">IAA52_01620</name>
</gene>
<accession>A0A9D0ZJN9</accession>
<dbReference type="InterPro" id="IPR013328">
    <property type="entry name" value="6PGD_dom2"/>
</dbReference>
<evidence type="ECO:0000256" key="3">
    <source>
        <dbReference type="ARBA" id="ARBA00023027"/>
    </source>
</evidence>
<dbReference type="SUPFAM" id="SSF48179">
    <property type="entry name" value="6-phosphogluconate dehydrogenase C-terminal domain-like"/>
    <property type="match status" value="1"/>
</dbReference>
<feature type="active site" evidence="4">
    <location>
        <position position="170"/>
    </location>
</feature>
<protein>
    <submittedName>
        <fullName evidence="7">NAD(P)-dependent oxidoreductase</fullName>
    </submittedName>
</protein>
<reference evidence="7" key="2">
    <citation type="journal article" date="2021" name="PeerJ">
        <title>Extensive microbial diversity within the chicken gut microbiome revealed by metagenomics and culture.</title>
        <authorList>
            <person name="Gilroy R."/>
            <person name="Ravi A."/>
            <person name="Getino M."/>
            <person name="Pursley I."/>
            <person name="Horton D.L."/>
            <person name="Alikhan N.F."/>
            <person name="Baker D."/>
            <person name="Gharbi K."/>
            <person name="Hall N."/>
            <person name="Watson M."/>
            <person name="Adriaenssens E.M."/>
            <person name="Foster-Nyarko E."/>
            <person name="Jarju S."/>
            <person name="Secka A."/>
            <person name="Antonio M."/>
            <person name="Oren A."/>
            <person name="Chaudhuri R.R."/>
            <person name="La Ragione R."/>
            <person name="Hildebrand F."/>
            <person name="Pallen M.J."/>
        </authorList>
    </citation>
    <scope>NUCLEOTIDE SEQUENCE</scope>
    <source>
        <strain evidence="7">ChiSjej6B24-2974</strain>
    </source>
</reference>
<dbReference type="PANTHER" id="PTHR43060">
    <property type="entry name" value="3-HYDROXYISOBUTYRATE DEHYDROGENASE-LIKE 1, MITOCHONDRIAL-RELATED"/>
    <property type="match status" value="1"/>
</dbReference>
<evidence type="ECO:0000313" key="8">
    <source>
        <dbReference type="Proteomes" id="UP000824260"/>
    </source>
</evidence>
<comment type="similarity">
    <text evidence="1">Belongs to the HIBADH-related family.</text>
</comment>
<organism evidence="7 8">
    <name type="scientific">Candidatus Pullichristensenella stercorigallinarum</name>
    <dbReference type="NCBI Taxonomy" id="2840909"/>
    <lineage>
        <taxon>Bacteria</taxon>
        <taxon>Bacillati</taxon>
        <taxon>Bacillota</taxon>
        <taxon>Clostridia</taxon>
        <taxon>Candidatus Pullichristensenella</taxon>
    </lineage>
</organism>
<dbReference type="EMBL" id="DVFZ01000017">
    <property type="protein sequence ID" value="HIQ81780.1"/>
    <property type="molecule type" value="Genomic_DNA"/>
</dbReference>
<dbReference type="SUPFAM" id="SSF51735">
    <property type="entry name" value="NAD(P)-binding Rossmann-fold domains"/>
    <property type="match status" value="1"/>
</dbReference>